<feature type="transmembrane region" description="Helical" evidence="1">
    <location>
        <begin position="40"/>
        <end position="60"/>
    </location>
</feature>
<dbReference type="EMBL" id="CP080507">
    <property type="protein sequence ID" value="QYM79394.1"/>
    <property type="molecule type" value="Genomic_DNA"/>
</dbReference>
<dbReference type="AlphaFoldDB" id="A0A8F9TUA1"/>
<feature type="transmembrane region" description="Helical" evidence="1">
    <location>
        <begin position="16"/>
        <end position="33"/>
    </location>
</feature>
<organism evidence="2 3">
    <name type="scientific">Horticoccus luteus</name>
    <dbReference type="NCBI Taxonomy" id="2862869"/>
    <lineage>
        <taxon>Bacteria</taxon>
        <taxon>Pseudomonadati</taxon>
        <taxon>Verrucomicrobiota</taxon>
        <taxon>Opitutia</taxon>
        <taxon>Opitutales</taxon>
        <taxon>Opitutaceae</taxon>
        <taxon>Horticoccus</taxon>
    </lineage>
</organism>
<keyword evidence="3" id="KW-1185">Reference proteome</keyword>
<dbReference type="Proteomes" id="UP000825051">
    <property type="component" value="Chromosome"/>
</dbReference>
<reference evidence="2" key="1">
    <citation type="submission" date="2021-08" db="EMBL/GenBank/DDBJ databases">
        <title>Genome of a novel bacterium of the phylum Verrucomicrobia, Oleiharenicola sp. KSB-15.</title>
        <authorList>
            <person name="Chung J.-H."/>
            <person name="Ahn J.-H."/>
            <person name="Yoon Y."/>
            <person name="Kim D.-Y."/>
            <person name="An S.-H."/>
            <person name="Park I."/>
            <person name="Yeon J."/>
        </authorList>
    </citation>
    <scope>NUCLEOTIDE SEQUENCE</scope>
    <source>
        <strain evidence="2">KSB-15</strain>
    </source>
</reference>
<evidence type="ECO:0000256" key="1">
    <source>
        <dbReference type="SAM" id="Phobius"/>
    </source>
</evidence>
<accession>A0A8F9TUA1</accession>
<evidence type="ECO:0000313" key="3">
    <source>
        <dbReference type="Proteomes" id="UP000825051"/>
    </source>
</evidence>
<name>A0A8F9TUA1_9BACT</name>
<keyword evidence="1" id="KW-0812">Transmembrane</keyword>
<sequence>MTDDASGVKPWPAPSVWIDVAAFAGGLTMAWFAQWETRDLVWSLWLSSLLVGYAVIVWTLSAPLRTFARAAVFGGARGDVAVKSGVGVATGASVLFMLGFFTLHFGMFHFVHSVFLAQFFPLEGGSERATGFPSLGLYRDVFKAYWIFVPLALVAERAAFRERPPKPDDGAMTSAAIEQRKGEQGDSPLLAPYKNVVRLHLLIFFFAGAYALKLHHFAVYAVAYAAYFFPWRIFGWGREKRTGAPVASDS</sequence>
<proteinExistence type="predicted"/>
<dbReference type="KEGG" id="ole:K0B96_01890"/>
<dbReference type="InterPro" id="IPR045466">
    <property type="entry name" value="DUF6498"/>
</dbReference>
<gene>
    <name evidence="2" type="ORF">K0B96_01890</name>
</gene>
<keyword evidence="1" id="KW-1133">Transmembrane helix</keyword>
<dbReference type="RefSeq" id="WP_220163202.1">
    <property type="nucleotide sequence ID" value="NZ_CP080507.1"/>
</dbReference>
<feature type="transmembrane region" description="Helical" evidence="1">
    <location>
        <begin position="80"/>
        <end position="103"/>
    </location>
</feature>
<keyword evidence="1" id="KW-0472">Membrane</keyword>
<dbReference type="Pfam" id="PF20108">
    <property type="entry name" value="DUF6498"/>
    <property type="match status" value="1"/>
</dbReference>
<protein>
    <submittedName>
        <fullName evidence="2">Uncharacterized protein</fullName>
    </submittedName>
</protein>
<evidence type="ECO:0000313" key="2">
    <source>
        <dbReference type="EMBL" id="QYM79394.1"/>
    </source>
</evidence>